<dbReference type="Gene3D" id="3.40.50.720">
    <property type="entry name" value="NAD(P)-binding Rossmann-like Domain"/>
    <property type="match status" value="1"/>
</dbReference>
<name>A0A4R5VQ86_9BACI</name>
<dbReference type="SUPFAM" id="SSF48179">
    <property type="entry name" value="6-phosphogluconate dehydrogenase C-terminal domain-like"/>
    <property type="match status" value="1"/>
</dbReference>
<sequence length="303" mass="33854">MKVSIIGLGALGILFGHHLSKKMPKGDLRVIADKDRIKRYQEEGVFCNGERCEFQYVSPEDHCEPADLILFAVKFNGLHDAIQTVKHHVGEHTVILSALNGISSEAIIGEAFGMDKVLYCVAQGMDAVKVGNQLTFDHMGMLCFGDREPGVVSNKTKSVGEFFEKMELPYEIDTNMQRRQWGKFMLNVGVNQTVAVYQGNYGEIQKEGQARDTMIAAMREVIQLSEKEGVHLTEEDLNYWLDVLSTLGPTGKPSMAQDMEARRMSEVDLFSGTVLELGQKHGVSTPVNKELYEKIKTLESQFS</sequence>
<comment type="pathway">
    <text evidence="4">Cofactor biosynthesis; (R)-pantothenate biosynthesis; (R)-pantoate from 3-methyl-2-oxobutanoate: step 2/2.</text>
</comment>
<comment type="caution">
    <text evidence="8">The sequence shown here is derived from an EMBL/GenBank/DDBJ whole genome shotgun (WGS) entry which is preliminary data.</text>
</comment>
<protein>
    <recommendedName>
        <fullName evidence="4">2-dehydropantoate 2-reductase</fullName>
        <ecNumber evidence="4">1.1.1.169</ecNumber>
    </recommendedName>
    <alternativeName>
        <fullName evidence="4">Ketopantoate reductase</fullName>
    </alternativeName>
</protein>
<dbReference type="UniPathway" id="UPA00028">
    <property type="reaction ID" value="UER00004"/>
</dbReference>
<dbReference type="InterPro" id="IPR013332">
    <property type="entry name" value="KPR_N"/>
</dbReference>
<dbReference type="InterPro" id="IPR036291">
    <property type="entry name" value="NAD(P)-bd_dom_sf"/>
</dbReference>
<evidence type="ECO:0000313" key="9">
    <source>
        <dbReference type="Proteomes" id="UP000295132"/>
    </source>
</evidence>
<evidence type="ECO:0000256" key="4">
    <source>
        <dbReference type="RuleBase" id="RU362068"/>
    </source>
</evidence>
<evidence type="ECO:0000259" key="6">
    <source>
        <dbReference type="Pfam" id="PF08546"/>
    </source>
</evidence>
<dbReference type="InterPro" id="IPR013752">
    <property type="entry name" value="KPA_reductase"/>
</dbReference>
<keyword evidence="4" id="KW-0566">Pantothenate biosynthesis</keyword>
<evidence type="ECO:0000256" key="3">
    <source>
        <dbReference type="ARBA" id="ARBA00023002"/>
    </source>
</evidence>
<dbReference type="EMBL" id="JAVGVR010000001">
    <property type="protein sequence ID" value="MDQ6598785.1"/>
    <property type="molecule type" value="Genomic_DNA"/>
</dbReference>
<dbReference type="InterPro" id="IPR013328">
    <property type="entry name" value="6PGD_dom2"/>
</dbReference>
<comment type="similarity">
    <text evidence="1 4">Belongs to the ketopantoate reductase family.</text>
</comment>
<proteinExistence type="inferred from homology"/>
<evidence type="ECO:0000259" key="5">
    <source>
        <dbReference type="Pfam" id="PF02558"/>
    </source>
</evidence>
<dbReference type="InterPro" id="IPR003710">
    <property type="entry name" value="ApbA"/>
</dbReference>
<evidence type="ECO:0000313" key="7">
    <source>
        <dbReference type="EMBL" id="MDQ6598785.1"/>
    </source>
</evidence>
<dbReference type="Proteomes" id="UP000295132">
    <property type="component" value="Unassembled WGS sequence"/>
</dbReference>
<gene>
    <name evidence="8" type="ORF">E2K98_13160</name>
    <name evidence="7" type="ORF">RCG21_20870</name>
</gene>
<dbReference type="PANTHER" id="PTHR21708:SF26">
    <property type="entry name" value="2-DEHYDROPANTOATE 2-REDUCTASE"/>
    <property type="match status" value="1"/>
</dbReference>
<accession>A0A4R5VQ86</accession>
<dbReference type="InterPro" id="IPR008927">
    <property type="entry name" value="6-PGluconate_DH-like_C_sf"/>
</dbReference>
<dbReference type="GO" id="GO:0008677">
    <property type="term" value="F:2-dehydropantoate 2-reductase activity"/>
    <property type="evidence" value="ECO:0007669"/>
    <property type="project" value="UniProtKB-EC"/>
</dbReference>
<dbReference type="RefSeq" id="WP_133334760.1">
    <property type="nucleotide sequence ID" value="NZ_JAVGVR010000001.1"/>
</dbReference>
<dbReference type="FunFam" id="1.10.1040.10:FF:000017">
    <property type="entry name" value="2-dehydropantoate 2-reductase"/>
    <property type="match status" value="1"/>
</dbReference>
<comment type="function">
    <text evidence="4">Catalyzes the NADPH-dependent reduction of ketopantoate into pantoic acid.</text>
</comment>
<dbReference type="PANTHER" id="PTHR21708">
    <property type="entry name" value="PROBABLE 2-DEHYDROPANTOATE 2-REDUCTASE"/>
    <property type="match status" value="1"/>
</dbReference>
<keyword evidence="3 4" id="KW-0560">Oxidoreductase</keyword>
<reference evidence="8 9" key="1">
    <citation type="submission" date="2019-03" db="EMBL/GenBank/DDBJ databases">
        <title>Bacillus niacini sp. nov. a Nicotinate-Metabolizing Mesophile Isolated from Soil.</title>
        <authorList>
            <person name="Zhang G."/>
        </authorList>
    </citation>
    <scope>NUCLEOTIDE SEQUENCE [LARGE SCALE GENOMIC DNA]</scope>
    <source>
        <strain evidence="8 9">WN066</strain>
    </source>
</reference>
<reference evidence="7" key="2">
    <citation type="submission" date="2023-08" db="EMBL/GenBank/DDBJ databases">
        <title>Nitrogen cycling bacteria in agricultural field soils.</title>
        <authorList>
            <person name="Jang J."/>
        </authorList>
    </citation>
    <scope>NUCLEOTIDE SEQUENCE</scope>
    <source>
        <strain evidence="7">PS3-36</strain>
    </source>
</reference>
<keyword evidence="2 4" id="KW-0521">NADP</keyword>
<dbReference type="Pfam" id="PF08546">
    <property type="entry name" value="ApbA_C"/>
    <property type="match status" value="1"/>
</dbReference>
<dbReference type="EMBL" id="SMYO01000006">
    <property type="protein sequence ID" value="TDK60675.1"/>
    <property type="molecule type" value="Genomic_DNA"/>
</dbReference>
<evidence type="ECO:0000313" key="10">
    <source>
        <dbReference type="Proteomes" id="UP001178888"/>
    </source>
</evidence>
<dbReference type="Proteomes" id="UP001178888">
    <property type="component" value="Unassembled WGS sequence"/>
</dbReference>
<feature type="domain" description="Ketopantoate reductase C-terminal" evidence="6">
    <location>
        <begin position="175"/>
        <end position="299"/>
    </location>
</feature>
<evidence type="ECO:0000256" key="1">
    <source>
        <dbReference type="ARBA" id="ARBA00007870"/>
    </source>
</evidence>
<dbReference type="EC" id="1.1.1.169" evidence="4"/>
<dbReference type="InterPro" id="IPR051402">
    <property type="entry name" value="KPR-Related"/>
</dbReference>
<dbReference type="SUPFAM" id="SSF51735">
    <property type="entry name" value="NAD(P)-binding Rossmann-fold domains"/>
    <property type="match status" value="1"/>
</dbReference>
<dbReference type="Pfam" id="PF02558">
    <property type="entry name" value="ApbA"/>
    <property type="match status" value="1"/>
</dbReference>
<comment type="catalytic activity">
    <reaction evidence="4">
        <text>(R)-pantoate + NADP(+) = 2-dehydropantoate + NADPH + H(+)</text>
        <dbReference type="Rhea" id="RHEA:16233"/>
        <dbReference type="ChEBI" id="CHEBI:11561"/>
        <dbReference type="ChEBI" id="CHEBI:15378"/>
        <dbReference type="ChEBI" id="CHEBI:15980"/>
        <dbReference type="ChEBI" id="CHEBI:57783"/>
        <dbReference type="ChEBI" id="CHEBI:58349"/>
        <dbReference type="EC" id="1.1.1.169"/>
    </reaction>
</comment>
<keyword evidence="10" id="KW-1185">Reference proteome</keyword>
<dbReference type="NCBIfam" id="TIGR00745">
    <property type="entry name" value="apbA_panE"/>
    <property type="match status" value="1"/>
</dbReference>
<dbReference type="GO" id="GO:0015940">
    <property type="term" value="P:pantothenate biosynthetic process"/>
    <property type="evidence" value="ECO:0007669"/>
    <property type="project" value="UniProtKB-UniPathway"/>
</dbReference>
<evidence type="ECO:0000256" key="2">
    <source>
        <dbReference type="ARBA" id="ARBA00022857"/>
    </source>
</evidence>
<feature type="domain" description="Ketopantoate reductase N-terminal" evidence="5">
    <location>
        <begin position="4"/>
        <end position="123"/>
    </location>
</feature>
<evidence type="ECO:0000313" key="8">
    <source>
        <dbReference type="EMBL" id="TDK60675.1"/>
    </source>
</evidence>
<dbReference type="GO" id="GO:0005737">
    <property type="term" value="C:cytoplasm"/>
    <property type="evidence" value="ECO:0007669"/>
    <property type="project" value="TreeGrafter"/>
</dbReference>
<dbReference type="AlphaFoldDB" id="A0A4R5VQ86"/>
<dbReference type="Gene3D" id="1.10.1040.10">
    <property type="entry name" value="N-(1-d-carboxylethyl)-l-norvaline Dehydrogenase, domain 2"/>
    <property type="match status" value="1"/>
</dbReference>
<organism evidence="8 9">
    <name type="scientific">Bacillus salipaludis</name>
    <dbReference type="NCBI Taxonomy" id="2547811"/>
    <lineage>
        <taxon>Bacteria</taxon>
        <taxon>Bacillati</taxon>
        <taxon>Bacillota</taxon>
        <taxon>Bacilli</taxon>
        <taxon>Bacillales</taxon>
        <taxon>Bacillaceae</taxon>
        <taxon>Bacillus</taxon>
    </lineage>
</organism>